<organism evidence="2">
    <name type="scientific">Naegleria gruberi</name>
    <name type="common">Amoeba</name>
    <dbReference type="NCBI Taxonomy" id="5762"/>
    <lineage>
        <taxon>Eukaryota</taxon>
        <taxon>Discoba</taxon>
        <taxon>Heterolobosea</taxon>
        <taxon>Tetramitia</taxon>
        <taxon>Eutetramitia</taxon>
        <taxon>Vahlkampfiidae</taxon>
        <taxon>Naegleria</taxon>
    </lineage>
</organism>
<proteinExistence type="predicted"/>
<dbReference type="GeneID" id="8860884"/>
<dbReference type="EMBL" id="GG738936">
    <property type="protein sequence ID" value="EFC36179.1"/>
    <property type="molecule type" value="Genomic_DNA"/>
</dbReference>
<name>D2W414_NAEGR</name>
<dbReference type="VEuPathDB" id="AmoebaDB:NAEGRDRAFT_76144"/>
<sequence>MQSFRNGKIYLIQQFFEAIQYLPEPKRIAGFPPKQTTALYHLEKDERLKPSKLSEILQNDDETTITIKIMYIIMEVVKTYPSSKLVEFFPFFEYIIELDQEMYNNLLILRQVVYPNQETSRSTNETVDTAFKRMSFQNEIPEWKLFTFLLFSRICHRGFYNEFLEYSTESGNVLQNVPLFQLVLLEYFRRKKANHLSKYSDHYWISYEEFVIVGQTLEFFNQYVYWMDSIDEESDEFISVLKIEQLRMIKMIIEKLISITYELSEVFDFRFETNIGDIAKYLSNIGTKLISTLCSSYFESVQTILQCLGNDFAKIGNKINSDMFCHGKTVGMIKQKIINISGSVIQSMFFSNLLDPFFNTRQIVETVLRSFVDPYLKILLLELQKDAKSEEDVLIKETACKSAGYYSAIFGKLLYQVSLNLNNQFGEYLEHIQFLKNFNDEIIDIMVNNLKDENLNVRKTTCISLSNFLSSREIRPSVFSQIVEYFKYNLDNFRTYSNLITVILKFLHRDNLRDAHTLLIANTFLSNLCEYLERANLDQFKEWKVLTTCVYYLGHNISISILKDFLDFIKEHIRKFLQQKRSKLIHYFLPILGSFLKTAQPSTIYVIEELGILKDLNDLLHLFASKKEYHESFFKLIDGMFMANIFKNLNCLKEETNIVKDFVQPFLSNYLFEKVQVVNRNNTTSFDACVPCIVSFGRMVEYFVIVRPTDEQWLDNLAKESIQTMKELLTHVTLFSLDDASRITDAKINLRVESVRSLILLSYLNIDDVAQIFVDHVDDFFLFDDVPDRFDSSIIEFGFLQLLEYSIDHMKLDMRQSYGDLLSRIDDYIYGEVFSRRSCRLTLHWRRVTEKLKL</sequence>
<dbReference type="AlphaFoldDB" id="D2W414"/>
<dbReference type="KEGG" id="ngr:NAEGRDRAFT_76144"/>
<keyword evidence="2" id="KW-1185">Reference proteome</keyword>
<dbReference type="InParanoid" id="D2W414"/>
<protein>
    <submittedName>
        <fullName evidence="1">Predicted protein</fullName>
    </submittedName>
</protein>
<dbReference type="Gene3D" id="1.25.10.10">
    <property type="entry name" value="Leucine-rich Repeat Variant"/>
    <property type="match status" value="1"/>
</dbReference>
<evidence type="ECO:0000313" key="1">
    <source>
        <dbReference type="EMBL" id="EFC36179.1"/>
    </source>
</evidence>
<gene>
    <name evidence="1" type="ORF">NAEGRDRAFT_76144</name>
</gene>
<dbReference type="SUPFAM" id="SSF48371">
    <property type="entry name" value="ARM repeat"/>
    <property type="match status" value="1"/>
</dbReference>
<dbReference type="RefSeq" id="XP_002668923.1">
    <property type="nucleotide sequence ID" value="XM_002668877.1"/>
</dbReference>
<dbReference type="InterPro" id="IPR016024">
    <property type="entry name" value="ARM-type_fold"/>
</dbReference>
<reference evidence="1 2" key="1">
    <citation type="journal article" date="2010" name="Cell">
        <title>The genome of Naegleria gruberi illuminates early eukaryotic versatility.</title>
        <authorList>
            <person name="Fritz-Laylin L.K."/>
            <person name="Prochnik S.E."/>
            <person name="Ginger M.L."/>
            <person name="Dacks J.B."/>
            <person name="Carpenter M.L."/>
            <person name="Field M.C."/>
            <person name="Kuo A."/>
            <person name="Paredez A."/>
            <person name="Chapman J."/>
            <person name="Pham J."/>
            <person name="Shu S."/>
            <person name="Neupane R."/>
            <person name="Cipriano M."/>
            <person name="Mancuso J."/>
            <person name="Tu H."/>
            <person name="Salamov A."/>
            <person name="Lindquist E."/>
            <person name="Shapiro H."/>
            <person name="Lucas S."/>
            <person name="Grigoriev I.V."/>
            <person name="Cande W.Z."/>
            <person name="Fulton C."/>
            <person name="Rokhsar D.S."/>
            <person name="Dawson S.C."/>
        </authorList>
    </citation>
    <scope>NUCLEOTIDE SEQUENCE [LARGE SCALE GENOMIC DNA]</scope>
    <source>
        <strain evidence="1 2">NEG-M</strain>
    </source>
</reference>
<dbReference type="InterPro" id="IPR011989">
    <property type="entry name" value="ARM-like"/>
</dbReference>
<dbReference type="Proteomes" id="UP000006671">
    <property type="component" value="Unassembled WGS sequence"/>
</dbReference>
<evidence type="ECO:0000313" key="2">
    <source>
        <dbReference type="Proteomes" id="UP000006671"/>
    </source>
</evidence>
<accession>D2W414</accession>